<sequence>MFWVTASWYHLTRRLLVGAWHSVGLAETFPSEPRRH</sequence>
<dbReference type="AlphaFoldDB" id="A0A2P2R0D6"/>
<protein>
    <submittedName>
        <fullName evidence="1">Uncharacterized protein</fullName>
    </submittedName>
</protein>
<proteinExistence type="predicted"/>
<dbReference type="EMBL" id="GGEC01092224">
    <property type="protein sequence ID" value="MBX72708.1"/>
    <property type="molecule type" value="Transcribed_RNA"/>
</dbReference>
<accession>A0A2P2R0D6</accession>
<reference evidence="1" key="1">
    <citation type="submission" date="2018-02" db="EMBL/GenBank/DDBJ databases">
        <title>Rhizophora mucronata_Transcriptome.</title>
        <authorList>
            <person name="Meera S.P."/>
            <person name="Sreeshan A."/>
            <person name="Augustine A."/>
        </authorList>
    </citation>
    <scope>NUCLEOTIDE SEQUENCE</scope>
    <source>
        <tissue evidence="1">Leaf</tissue>
    </source>
</reference>
<name>A0A2P2R0D6_RHIMU</name>
<evidence type="ECO:0000313" key="1">
    <source>
        <dbReference type="EMBL" id="MBX72708.1"/>
    </source>
</evidence>
<organism evidence="1">
    <name type="scientific">Rhizophora mucronata</name>
    <name type="common">Asiatic mangrove</name>
    <dbReference type="NCBI Taxonomy" id="61149"/>
    <lineage>
        <taxon>Eukaryota</taxon>
        <taxon>Viridiplantae</taxon>
        <taxon>Streptophyta</taxon>
        <taxon>Embryophyta</taxon>
        <taxon>Tracheophyta</taxon>
        <taxon>Spermatophyta</taxon>
        <taxon>Magnoliopsida</taxon>
        <taxon>eudicotyledons</taxon>
        <taxon>Gunneridae</taxon>
        <taxon>Pentapetalae</taxon>
        <taxon>rosids</taxon>
        <taxon>fabids</taxon>
        <taxon>Malpighiales</taxon>
        <taxon>Rhizophoraceae</taxon>
        <taxon>Rhizophora</taxon>
    </lineage>
</organism>